<evidence type="ECO:0000256" key="1">
    <source>
        <dbReference type="ARBA" id="ARBA00004202"/>
    </source>
</evidence>
<dbReference type="SMART" id="SM00382">
    <property type="entry name" value="AAA"/>
    <property type="match status" value="1"/>
</dbReference>
<evidence type="ECO:0000256" key="3">
    <source>
        <dbReference type="ARBA" id="ARBA00022475"/>
    </source>
</evidence>
<dbReference type="InterPro" id="IPR027417">
    <property type="entry name" value="P-loop_NTPase"/>
</dbReference>
<dbReference type="PANTHER" id="PTHR43166">
    <property type="entry name" value="AMINO ACID IMPORT ATP-BINDING PROTEIN"/>
    <property type="match status" value="1"/>
</dbReference>
<dbReference type="InterPro" id="IPR017871">
    <property type="entry name" value="ABC_transporter-like_CS"/>
</dbReference>
<keyword evidence="2" id="KW-0813">Transport</keyword>
<dbReference type="GO" id="GO:0016887">
    <property type="term" value="F:ATP hydrolysis activity"/>
    <property type="evidence" value="ECO:0007669"/>
    <property type="project" value="InterPro"/>
</dbReference>
<protein>
    <submittedName>
        <fullName evidence="7">Ectoine/hydroxyectoine ABC transporter ATP-binding protein EhuA</fullName>
    </submittedName>
</protein>
<dbReference type="EMBL" id="NRGO01000043">
    <property type="protein sequence ID" value="PCC48508.1"/>
    <property type="molecule type" value="Genomic_DNA"/>
</dbReference>
<evidence type="ECO:0000313" key="8">
    <source>
        <dbReference type="Proteomes" id="UP000217720"/>
    </source>
</evidence>
<dbReference type="InterPro" id="IPR050086">
    <property type="entry name" value="MetN_ABC_transporter-like"/>
</dbReference>
<comment type="caution">
    <text evidence="7">The sequence shown here is derived from an EMBL/GenBank/DDBJ whole genome shotgun (WGS) entry which is preliminary data.</text>
</comment>
<keyword evidence="4" id="KW-0547">Nucleotide-binding</keyword>
<dbReference type="PROSITE" id="PS00211">
    <property type="entry name" value="ABC_TRANSPORTER_1"/>
    <property type="match status" value="1"/>
</dbReference>
<dbReference type="Pfam" id="PF00005">
    <property type="entry name" value="ABC_tran"/>
    <property type="match status" value="1"/>
</dbReference>
<dbReference type="GO" id="GO:0015424">
    <property type="term" value="F:ABC-type amino acid transporter activity"/>
    <property type="evidence" value="ECO:0007669"/>
    <property type="project" value="InterPro"/>
</dbReference>
<dbReference type="Proteomes" id="UP000217720">
    <property type="component" value="Unassembled WGS sequence"/>
</dbReference>
<evidence type="ECO:0000256" key="4">
    <source>
        <dbReference type="ARBA" id="ARBA00022741"/>
    </source>
</evidence>
<dbReference type="GO" id="GO:0005524">
    <property type="term" value="F:ATP binding"/>
    <property type="evidence" value="ECO:0007669"/>
    <property type="project" value="UniProtKB-KW"/>
</dbReference>
<evidence type="ECO:0000256" key="6">
    <source>
        <dbReference type="ARBA" id="ARBA00023136"/>
    </source>
</evidence>
<comment type="subcellular location">
    <subcellularLocation>
        <location evidence="1">Cell membrane</location>
        <topology evidence="1">Peripheral membrane protein</topology>
    </subcellularLocation>
</comment>
<dbReference type="CDD" id="cd03262">
    <property type="entry name" value="ABC_HisP_GlnQ"/>
    <property type="match status" value="1"/>
</dbReference>
<sequence length="282" mass="30519">MTPNQNDPKDPLVKIAGLVKNFGEVRALQGIDLDIERGSVVCLLGPSGSGKSTLLRCINHLEIPSEGYIRIDGEFIGHTLHQGSPRPCNTRRLAEQRRRTAMVFQNFGLFAHRTVLENVIEGPVYGQGVPKSAATAHAMELLDRVGLSDKANAYPAHISGGQQQRVAIARALATHPEVVLFDEPTSALDPELVGEVLEVMKSLAQDGVTMVVVTHEIEFARDVASTVHFMDQGQLVESGAPSTVIDSPRHTRTQSFLANVGGLKSAEKIANISKNAEKEIHI</sequence>
<dbReference type="Gene3D" id="3.40.50.300">
    <property type="entry name" value="P-loop containing nucleotide triphosphate hydrolases"/>
    <property type="match status" value="1"/>
</dbReference>
<dbReference type="InterPro" id="IPR030679">
    <property type="entry name" value="ABC_ATPase_HisP-typ"/>
</dbReference>
<dbReference type="GO" id="GO:0005886">
    <property type="term" value="C:plasma membrane"/>
    <property type="evidence" value="ECO:0007669"/>
    <property type="project" value="UniProtKB-SubCell"/>
</dbReference>
<dbReference type="PANTHER" id="PTHR43166:SF35">
    <property type="entry name" value="L-CYSTINE IMPORT ATP-BINDING PROTEIN TCYN"/>
    <property type="match status" value="1"/>
</dbReference>
<dbReference type="AlphaFoldDB" id="A0A2A3ZA87"/>
<organism evidence="7 8">
    <name type="scientific">Brevibacterium aurantiacum</name>
    <dbReference type="NCBI Taxonomy" id="273384"/>
    <lineage>
        <taxon>Bacteria</taxon>
        <taxon>Bacillati</taxon>
        <taxon>Actinomycetota</taxon>
        <taxon>Actinomycetes</taxon>
        <taxon>Micrococcales</taxon>
        <taxon>Brevibacteriaceae</taxon>
        <taxon>Brevibacterium</taxon>
    </lineage>
</organism>
<dbReference type="SUPFAM" id="SSF52540">
    <property type="entry name" value="P-loop containing nucleoside triphosphate hydrolases"/>
    <property type="match status" value="1"/>
</dbReference>
<keyword evidence="3" id="KW-1003">Cell membrane</keyword>
<dbReference type="InterPro" id="IPR003439">
    <property type="entry name" value="ABC_transporter-like_ATP-bd"/>
</dbReference>
<dbReference type="PROSITE" id="PS50893">
    <property type="entry name" value="ABC_TRANSPORTER_2"/>
    <property type="match status" value="1"/>
</dbReference>
<keyword evidence="6" id="KW-0472">Membrane</keyword>
<accession>A0A2A3ZA87</accession>
<gene>
    <name evidence="7" type="ORF">CIK62_18200</name>
</gene>
<dbReference type="RefSeq" id="WP_096161360.1">
    <property type="nucleotide sequence ID" value="NZ_CP025331.1"/>
</dbReference>
<name>A0A2A3ZA87_BREAU</name>
<reference evidence="7 8" key="1">
    <citation type="journal article" date="2017" name="Elife">
        <title>Extensive horizontal gene transfer in cheese-associated bacteria.</title>
        <authorList>
            <person name="Bonham K.S."/>
            <person name="Wolfe B.E."/>
            <person name="Dutton R.J."/>
        </authorList>
    </citation>
    <scope>NUCLEOTIDE SEQUENCE [LARGE SCALE GENOMIC DNA]</scope>
    <source>
        <strain evidence="7 8">900_6</strain>
    </source>
</reference>
<evidence type="ECO:0000256" key="2">
    <source>
        <dbReference type="ARBA" id="ARBA00022448"/>
    </source>
</evidence>
<dbReference type="PIRSF" id="PIRSF039085">
    <property type="entry name" value="ABC_ATPase_HisP"/>
    <property type="match status" value="1"/>
</dbReference>
<proteinExistence type="predicted"/>
<dbReference type="InterPro" id="IPR003593">
    <property type="entry name" value="AAA+_ATPase"/>
</dbReference>
<evidence type="ECO:0000256" key="5">
    <source>
        <dbReference type="ARBA" id="ARBA00022840"/>
    </source>
</evidence>
<evidence type="ECO:0000313" key="7">
    <source>
        <dbReference type="EMBL" id="PCC48508.1"/>
    </source>
</evidence>
<keyword evidence="5 7" id="KW-0067">ATP-binding</keyword>